<reference evidence="2 3" key="1">
    <citation type="submission" date="2022-04" db="EMBL/GenBank/DDBJ databases">
        <title>Hymenobacter sp. isolated from the air.</title>
        <authorList>
            <person name="Won M."/>
            <person name="Lee C.-M."/>
            <person name="Woen H.-Y."/>
            <person name="Kwon S.-W."/>
        </authorList>
    </citation>
    <scope>NUCLEOTIDE SEQUENCE [LARGE SCALE GENOMIC DNA]</scope>
    <source>
        <strain evidence="3">5516 S-25</strain>
        <plasmid evidence="2 3">unnamed2</plasmid>
    </source>
</reference>
<dbReference type="RefSeq" id="WP_247977177.1">
    <property type="nucleotide sequence ID" value="NZ_CP095850.1"/>
</dbReference>
<dbReference type="InterPro" id="IPR025296">
    <property type="entry name" value="DUF4158"/>
</dbReference>
<sequence length="146" mass="16590">MPVEFLSDEQAARYGRYQTDLSPEQLARFFYLSPQDLQFLADYRRAYTQLGCAVQLCTLRFLGTFLPIPTQVPAVVVATLAQQLQVGTDAWPARYTRPNTLSDHQARIVAYLGFAAYGGRQAFRLTRCLPEARPRCGAWRCRALPR</sequence>
<dbReference type="Pfam" id="PF13700">
    <property type="entry name" value="DUF4158"/>
    <property type="match status" value="1"/>
</dbReference>
<gene>
    <name evidence="2" type="ORF">MWH26_19950</name>
</gene>
<protein>
    <submittedName>
        <fullName evidence="2">DUF4158 domain-containing protein</fullName>
    </submittedName>
</protein>
<geneLocation type="plasmid" evidence="2 3">
    <name>unnamed2</name>
</geneLocation>
<accession>A0ABY4JHH3</accession>
<evidence type="ECO:0000313" key="3">
    <source>
        <dbReference type="Proteomes" id="UP000829647"/>
    </source>
</evidence>
<evidence type="ECO:0000313" key="2">
    <source>
        <dbReference type="EMBL" id="UPL51342.1"/>
    </source>
</evidence>
<keyword evidence="3" id="KW-1185">Reference proteome</keyword>
<feature type="domain" description="DUF4158" evidence="1">
    <location>
        <begin position="5"/>
        <end position="129"/>
    </location>
</feature>
<evidence type="ECO:0000259" key="1">
    <source>
        <dbReference type="Pfam" id="PF13700"/>
    </source>
</evidence>
<organism evidence="2 3">
    <name type="scientific">Hymenobacter sublimis</name>
    <dbReference type="NCBI Taxonomy" id="2933777"/>
    <lineage>
        <taxon>Bacteria</taxon>
        <taxon>Pseudomonadati</taxon>
        <taxon>Bacteroidota</taxon>
        <taxon>Cytophagia</taxon>
        <taxon>Cytophagales</taxon>
        <taxon>Hymenobacteraceae</taxon>
        <taxon>Hymenobacter</taxon>
    </lineage>
</organism>
<keyword evidence="2" id="KW-0614">Plasmid</keyword>
<dbReference type="Proteomes" id="UP000829647">
    <property type="component" value="Plasmid unnamed2"/>
</dbReference>
<name>A0ABY4JHH3_9BACT</name>
<dbReference type="EMBL" id="CP095850">
    <property type="protein sequence ID" value="UPL51342.1"/>
    <property type="molecule type" value="Genomic_DNA"/>
</dbReference>
<proteinExistence type="predicted"/>